<dbReference type="EMBL" id="JABAIA010000001">
    <property type="protein sequence ID" value="NLR63100.1"/>
    <property type="molecule type" value="Genomic_DNA"/>
</dbReference>
<reference evidence="1 2" key="1">
    <citation type="submission" date="2020-04" db="EMBL/GenBank/DDBJ databases">
        <authorList>
            <person name="Yin C."/>
        </authorList>
    </citation>
    <scope>NUCLEOTIDE SEQUENCE [LARGE SCALE GENOMIC DNA]</scope>
    <source>
        <strain evidence="1 2">Ae27</strain>
    </source>
</reference>
<protein>
    <recommendedName>
        <fullName evidence="3">Macroglobulin domain-containing protein</fullName>
    </recommendedName>
</protein>
<organism evidence="1 2">
    <name type="scientific">Chitinophaga varians</name>
    <dbReference type="NCBI Taxonomy" id="2202339"/>
    <lineage>
        <taxon>Bacteria</taxon>
        <taxon>Pseudomonadati</taxon>
        <taxon>Bacteroidota</taxon>
        <taxon>Chitinophagia</taxon>
        <taxon>Chitinophagales</taxon>
        <taxon>Chitinophagaceae</taxon>
        <taxon>Chitinophaga</taxon>
    </lineage>
</organism>
<dbReference type="AlphaFoldDB" id="A0A847RAK3"/>
<comment type="caution">
    <text evidence="1">The sequence shown here is derived from an EMBL/GenBank/DDBJ whole genome shotgun (WGS) entry which is preliminary data.</text>
</comment>
<dbReference type="RefSeq" id="WP_168869116.1">
    <property type="nucleotide sequence ID" value="NZ_JABAIA010000001.1"/>
</dbReference>
<dbReference type="Proteomes" id="UP000570474">
    <property type="component" value="Unassembled WGS sequence"/>
</dbReference>
<dbReference type="Gene3D" id="2.60.40.1930">
    <property type="match status" value="1"/>
</dbReference>
<accession>A0A847RAK3</accession>
<sequence>MKNFTLLQLSIILYILYIPCHAQNRDINSTGLYIHTDKHIYTPAEKIWFTGYLLNIRATDTLPYHTLFVALINPVTHKPVLNERFAFDRGVCKGLLELPDSLPSGDYALVGYTNNYIADNHEQEFQQWISVRKPHQPAFKMKKTPADTTRTAKLKIPDSNICIRLETDSAAYQQRGMVNCRVVLTDTTGKAIQGLFSVACVCERRLRKHDKWDICHYYFIDQYRLPASVDLSTAQQELNPVSGFVTKGTKKVKKPIPLLLMKNNEMITLKTNKDGLFCLNSYQLFTPSGQPDAILSVVKGNQSEFKINFLNDIERVNHQLAKINYPYTPEDMADSTIFTPEETAAATVITPAPANPKVPVPQQEPGYVKKVKPVYQVPEFQQASDTVTARNYNTTLYWNHLINTDEQGHANFSFRLNDLPGVFVCVIQGISTMGVFSKYLRFEVR</sequence>
<evidence type="ECO:0000313" key="2">
    <source>
        <dbReference type="Proteomes" id="UP000570474"/>
    </source>
</evidence>
<keyword evidence="2" id="KW-1185">Reference proteome</keyword>
<proteinExistence type="predicted"/>
<evidence type="ECO:0008006" key="3">
    <source>
        <dbReference type="Google" id="ProtNLM"/>
    </source>
</evidence>
<evidence type="ECO:0000313" key="1">
    <source>
        <dbReference type="EMBL" id="NLR63100.1"/>
    </source>
</evidence>
<gene>
    <name evidence="1" type="ORF">HGH92_02160</name>
</gene>
<name>A0A847RAK3_9BACT</name>